<evidence type="ECO:0000313" key="3">
    <source>
        <dbReference type="EMBL" id="EKG21059.1"/>
    </source>
</evidence>
<proteinExistence type="predicted"/>
<dbReference type="VEuPathDB" id="FungiDB:MPH_01603"/>
<dbReference type="AlphaFoldDB" id="K2SF77"/>
<dbReference type="InterPro" id="IPR001667">
    <property type="entry name" value="DDH_dom"/>
</dbReference>
<dbReference type="HOGENOM" id="CLU_034130_1_0_1"/>
<accession>K2SF77</accession>
<dbReference type="STRING" id="1126212.K2SF77"/>
<feature type="compositionally biased region" description="Polar residues" evidence="1">
    <location>
        <begin position="353"/>
        <end position="374"/>
    </location>
</feature>
<evidence type="ECO:0000313" key="4">
    <source>
        <dbReference type="Proteomes" id="UP000007129"/>
    </source>
</evidence>
<dbReference type="Pfam" id="PF01368">
    <property type="entry name" value="DHH"/>
    <property type="match status" value="1"/>
</dbReference>
<reference evidence="3 4" key="1">
    <citation type="journal article" date="2012" name="BMC Genomics">
        <title>Tools to kill: Genome of one of the most destructive plant pathogenic fungi Macrophomina phaseolina.</title>
        <authorList>
            <person name="Islam M.S."/>
            <person name="Haque M.S."/>
            <person name="Islam M.M."/>
            <person name="Emdad E.M."/>
            <person name="Halim A."/>
            <person name="Hossen Q.M.M."/>
            <person name="Hossain M.Z."/>
            <person name="Ahmed B."/>
            <person name="Rahim S."/>
            <person name="Rahman M.S."/>
            <person name="Alam M.M."/>
            <person name="Hou S."/>
            <person name="Wan X."/>
            <person name="Saito J.A."/>
            <person name="Alam M."/>
        </authorList>
    </citation>
    <scope>NUCLEOTIDE SEQUENCE [LARGE SCALE GENOMIC DNA]</scope>
    <source>
        <strain evidence="3 4">MS6</strain>
    </source>
</reference>
<dbReference type="SUPFAM" id="SSF64182">
    <property type="entry name" value="DHH phosphoesterases"/>
    <property type="match status" value="1"/>
</dbReference>
<dbReference type="PANTHER" id="PTHR30255:SF2">
    <property type="entry name" value="SINGLE-STRANDED-DNA-SPECIFIC EXONUCLEASE RECJ"/>
    <property type="match status" value="1"/>
</dbReference>
<name>K2SF77_MACPH</name>
<sequence>MKRAAPSSGKVASKAKKARPKIPEYHLTPSLKDDSGEIIWPAPKDQMERARNFIQRCASAGKKTLIVPDKDADGLSSGVILQKTLVLLGLRPELISAHLLQKGNSIHTDSERQAMAAHEPEYVFVLDQGSRKSPPVIDRPHKALIVDHHYAEEDDFPEGSEHVTACNSPPVATSSLLTYHLCRTQGDLGTTLKWEPPFPDMRHVFKAYTKKSLTDAVAMINAPRRTASFNVPAAWKAVTAAEGPVDLVNHKELNAARTEVQAEVERSKLEVVLVANEGVRDPPVNIIAVLKEVADRAPDQTLRERLGQSFARGHKEASGGIVPVDEFEELMACMEVGKKPEGTSPRKKKDAAPQSNTLMNYFGKGSTTKINADQ</sequence>
<feature type="compositionally biased region" description="Low complexity" evidence="1">
    <location>
        <begin position="1"/>
        <end position="12"/>
    </location>
</feature>
<dbReference type="Proteomes" id="UP000007129">
    <property type="component" value="Unassembled WGS sequence"/>
</dbReference>
<evidence type="ECO:0000259" key="2">
    <source>
        <dbReference type="Pfam" id="PF01368"/>
    </source>
</evidence>
<feature type="region of interest" description="Disordered" evidence="1">
    <location>
        <begin position="1"/>
        <end position="27"/>
    </location>
</feature>
<comment type="caution">
    <text evidence="3">The sequence shown here is derived from an EMBL/GenBank/DDBJ whole genome shotgun (WGS) entry which is preliminary data.</text>
</comment>
<dbReference type="eggNOG" id="ENOG502QQ02">
    <property type="taxonomic scope" value="Eukaryota"/>
</dbReference>
<dbReference type="InterPro" id="IPR051673">
    <property type="entry name" value="SSDNA_exonuclease_RecJ"/>
</dbReference>
<evidence type="ECO:0000256" key="1">
    <source>
        <dbReference type="SAM" id="MobiDB-lite"/>
    </source>
</evidence>
<dbReference type="PANTHER" id="PTHR30255">
    <property type="entry name" value="SINGLE-STRANDED-DNA-SPECIFIC EXONUCLEASE RECJ"/>
    <property type="match status" value="1"/>
</dbReference>
<dbReference type="OrthoDB" id="284473at2759"/>
<feature type="region of interest" description="Disordered" evidence="1">
    <location>
        <begin position="336"/>
        <end position="374"/>
    </location>
</feature>
<dbReference type="Gene3D" id="3.90.1640.30">
    <property type="match status" value="1"/>
</dbReference>
<protein>
    <submittedName>
        <fullName evidence="3">Phosphoesterase RecJ-like protein</fullName>
    </submittedName>
</protein>
<dbReference type="InParanoid" id="K2SF77"/>
<dbReference type="EMBL" id="AHHD01000066">
    <property type="protein sequence ID" value="EKG21059.1"/>
    <property type="molecule type" value="Genomic_DNA"/>
</dbReference>
<dbReference type="InterPro" id="IPR038763">
    <property type="entry name" value="DHH_sf"/>
</dbReference>
<gene>
    <name evidence="3" type="ORF">MPH_01603</name>
</gene>
<organism evidence="3 4">
    <name type="scientific">Macrophomina phaseolina (strain MS6)</name>
    <name type="common">Charcoal rot fungus</name>
    <dbReference type="NCBI Taxonomy" id="1126212"/>
    <lineage>
        <taxon>Eukaryota</taxon>
        <taxon>Fungi</taxon>
        <taxon>Dikarya</taxon>
        <taxon>Ascomycota</taxon>
        <taxon>Pezizomycotina</taxon>
        <taxon>Dothideomycetes</taxon>
        <taxon>Dothideomycetes incertae sedis</taxon>
        <taxon>Botryosphaeriales</taxon>
        <taxon>Botryosphaeriaceae</taxon>
        <taxon>Macrophomina</taxon>
    </lineage>
</organism>
<feature type="domain" description="DDH" evidence="2">
    <location>
        <begin position="63"/>
        <end position="185"/>
    </location>
</feature>